<reference evidence="2" key="1">
    <citation type="submission" date="2016-10" db="EMBL/GenBank/DDBJ databases">
        <authorList>
            <person name="Varghese N."/>
            <person name="Submissions S."/>
        </authorList>
    </citation>
    <scope>NUCLEOTIDE SEQUENCE [LARGE SCALE GENOMIC DNA]</scope>
    <source>
        <strain evidence="2">CGMCC 1.7738</strain>
    </source>
</reference>
<dbReference type="InterPro" id="IPR058375">
    <property type="entry name" value="DUF8062"/>
</dbReference>
<gene>
    <name evidence="1" type="ORF">SAMN04487950_0005</name>
</gene>
<protein>
    <submittedName>
        <fullName evidence="1">Uncharacterized protein</fullName>
    </submittedName>
</protein>
<proteinExistence type="predicted"/>
<evidence type="ECO:0000313" key="1">
    <source>
        <dbReference type="EMBL" id="SFK58031.1"/>
    </source>
</evidence>
<dbReference type="STRING" id="553466.SAMN04487950_0005"/>
<dbReference type="AlphaFoldDB" id="A0A1I4AQ45"/>
<sequence length="114" mass="13179">MSDEFSQNPEDETDENVPTISCSRCGREWDLSYELDDLQVGNQSAEQFALDHMRHTGHFPDSVTPWVARCRQCPDGDEFLTERPAQRWAEIHARHTRHTVALTHNDEQTTVDPE</sequence>
<name>A0A1I4AQ45_9EURY</name>
<dbReference type="Proteomes" id="UP000199607">
    <property type="component" value="Unassembled WGS sequence"/>
</dbReference>
<evidence type="ECO:0000313" key="2">
    <source>
        <dbReference type="Proteomes" id="UP000199607"/>
    </source>
</evidence>
<dbReference type="Pfam" id="PF26258">
    <property type="entry name" value="DUF8062"/>
    <property type="match status" value="1"/>
</dbReference>
<accession>A0A1I4AQ45</accession>
<keyword evidence="2" id="KW-1185">Reference proteome</keyword>
<dbReference type="RefSeq" id="WP_089864148.1">
    <property type="nucleotide sequence ID" value="NZ_FOTC01000001.1"/>
</dbReference>
<organism evidence="1 2">
    <name type="scientific">Halogranum rubrum</name>
    <dbReference type="NCBI Taxonomy" id="553466"/>
    <lineage>
        <taxon>Archaea</taxon>
        <taxon>Methanobacteriati</taxon>
        <taxon>Methanobacteriota</taxon>
        <taxon>Stenosarchaea group</taxon>
        <taxon>Halobacteria</taxon>
        <taxon>Halobacteriales</taxon>
        <taxon>Haloferacaceae</taxon>
    </lineage>
</organism>
<dbReference type="EMBL" id="FOTC01000001">
    <property type="protein sequence ID" value="SFK58031.1"/>
    <property type="molecule type" value="Genomic_DNA"/>
</dbReference>